<comment type="subcellular location">
    <subcellularLocation>
        <location evidence="1">Endoplasmic reticulum membrane</location>
    </subcellularLocation>
</comment>
<evidence type="ECO:0000256" key="13">
    <source>
        <dbReference type="SAM" id="Phobius"/>
    </source>
</evidence>
<dbReference type="Gene3D" id="3.10.110.10">
    <property type="entry name" value="Ubiquitin Conjugating Enzyme"/>
    <property type="match status" value="1"/>
</dbReference>
<keyword evidence="10 13" id="KW-0472">Membrane</keyword>
<evidence type="ECO:0000259" key="14">
    <source>
        <dbReference type="PROSITE" id="PS50127"/>
    </source>
</evidence>
<organism evidence="15 16">
    <name type="scientific">Pterulicium gracile</name>
    <dbReference type="NCBI Taxonomy" id="1884261"/>
    <lineage>
        <taxon>Eukaryota</taxon>
        <taxon>Fungi</taxon>
        <taxon>Dikarya</taxon>
        <taxon>Basidiomycota</taxon>
        <taxon>Agaricomycotina</taxon>
        <taxon>Agaricomycetes</taxon>
        <taxon>Agaricomycetidae</taxon>
        <taxon>Agaricales</taxon>
        <taxon>Pleurotineae</taxon>
        <taxon>Pterulaceae</taxon>
        <taxon>Pterulicium</taxon>
    </lineage>
</organism>
<dbReference type="OrthoDB" id="1158011at2759"/>
<evidence type="ECO:0000256" key="11">
    <source>
        <dbReference type="ARBA" id="ARBA00039885"/>
    </source>
</evidence>
<dbReference type="Pfam" id="PF00179">
    <property type="entry name" value="UQ_con"/>
    <property type="match status" value="1"/>
</dbReference>
<keyword evidence="9 13" id="KW-1133">Transmembrane helix</keyword>
<accession>A0A5C3QWM4</accession>
<dbReference type="PANTHER" id="PTHR24067">
    <property type="entry name" value="UBIQUITIN-CONJUGATING ENZYME E2"/>
    <property type="match status" value="1"/>
</dbReference>
<name>A0A5C3QWM4_9AGAR</name>
<reference evidence="15 16" key="1">
    <citation type="journal article" date="2019" name="Nat. Ecol. Evol.">
        <title>Megaphylogeny resolves global patterns of mushroom evolution.</title>
        <authorList>
            <person name="Varga T."/>
            <person name="Krizsan K."/>
            <person name="Foldi C."/>
            <person name="Dima B."/>
            <person name="Sanchez-Garcia M."/>
            <person name="Sanchez-Ramirez S."/>
            <person name="Szollosi G.J."/>
            <person name="Szarkandi J.G."/>
            <person name="Papp V."/>
            <person name="Albert L."/>
            <person name="Andreopoulos W."/>
            <person name="Angelini C."/>
            <person name="Antonin V."/>
            <person name="Barry K.W."/>
            <person name="Bougher N.L."/>
            <person name="Buchanan P."/>
            <person name="Buyck B."/>
            <person name="Bense V."/>
            <person name="Catcheside P."/>
            <person name="Chovatia M."/>
            <person name="Cooper J."/>
            <person name="Damon W."/>
            <person name="Desjardin D."/>
            <person name="Finy P."/>
            <person name="Geml J."/>
            <person name="Haridas S."/>
            <person name="Hughes K."/>
            <person name="Justo A."/>
            <person name="Karasinski D."/>
            <person name="Kautmanova I."/>
            <person name="Kiss B."/>
            <person name="Kocsube S."/>
            <person name="Kotiranta H."/>
            <person name="LaButti K.M."/>
            <person name="Lechner B.E."/>
            <person name="Liimatainen K."/>
            <person name="Lipzen A."/>
            <person name="Lukacs Z."/>
            <person name="Mihaltcheva S."/>
            <person name="Morgado L.N."/>
            <person name="Niskanen T."/>
            <person name="Noordeloos M.E."/>
            <person name="Ohm R.A."/>
            <person name="Ortiz-Santana B."/>
            <person name="Ovrebo C."/>
            <person name="Racz N."/>
            <person name="Riley R."/>
            <person name="Savchenko A."/>
            <person name="Shiryaev A."/>
            <person name="Soop K."/>
            <person name="Spirin V."/>
            <person name="Szebenyi C."/>
            <person name="Tomsovsky M."/>
            <person name="Tulloss R.E."/>
            <person name="Uehling J."/>
            <person name="Grigoriev I.V."/>
            <person name="Vagvolgyi C."/>
            <person name="Papp T."/>
            <person name="Martin F.M."/>
            <person name="Miettinen O."/>
            <person name="Hibbett D.S."/>
            <person name="Nagy L.G."/>
        </authorList>
    </citation>
    <scope>NUCLEOTIDE SEQUENCE [LARGE SCALE GENOMIC DNA]</scope>
    <source>
        <strain evidence="15 16">CBS 309.79</strain>
    </source>
</reference>
<dbReference type="InterPro" id="IPR050113">
    <property type="entry name" value="Ub_conjugating_enzyme"/>
</dbReference>
<feature type="transmembrane region" description="Helical" evidence="13">
    <location>
        <begin position="232"/>
        <end position="255"/>
    </location>
</feature>
<dbReference type="CDD" id="cd23799">
    <property type="entry name" value="UBCc_UBE2J"/>
    <property type="match status" value="1"/>
</dbReference>
<dbReference type="InterPro" id="IPR000608">
    <property type="entry name" value="UBC"/>
</dbReference>
<feature type="domain" description="UBC core" evidence="14">
    <location>
        <begin position="5"/>
        <end position="162"/>
    </location>
</feature>
<dbReference type="EC" id="2.3.2.23" evidence="2"/>
<dbReference type="Proteomes" id="UP000305067">
    <property type="component" value="Unassembled WGS sequence"/>
</dbReference>
<keyword evidence="8" id="KW-0067">ATP-binding</keyword>
<dbReference type="EMBL" id="ML178817">
    <property type="protein sequence ID" value="TFL04941.1"/>
    <property type="molecule type" value="Genomic_DNA"/>
</dbReference>
<evidence type="ECO:0000256" key="3">
    <source>
        <dbReference type="ARBA" id="ARBA00022679"/>
    </source>
</evidence>
<dbReference type="FunFam" id="3.10.110.10:FF:000023">
    <property type="entry name" value="Ubiquitin-conjugating enzyme E2 J2"/>
    <property type="match status" value="1"/>
</dbReference>
<evidence type="ECO:0000256" key="9">
    <source>
        <dbReference type="ARBA" id="ARBA00022989"/>
    </source>
</evidence>
<evidence type="ECO:0000313" key="15">
    <source>
        <dbReference type="EMBL" id="TFL04941.1"/>
    </source>
</evidence>
<dbReference type="InterPro" id="IPR016135">
    <property type="entry name" value="UBQ-conjugating_enzyme/RWD"/>
</dbReference>
<keyword evidence="4 13" id="KW-0812">Transmembrane</keyword>
<keyword evidence="6" id="KW-0833">Ubl conjugation pathway</keyword>
<dbReference type="GO" id="GO:0005524">
    <property type="term" value="F:ATP binding"/>
    <property type="evidence" value="ECO:0007669"/>
    <property type="project" value="UniProtKB-KW"/>
</dbReference>
<gene>
    <name evidence="15" type="ORF">BDV98DRAFT_278734</name>
</gene>
<protein>
    <recommendedName>
        <fullName evidence="11">Ubiquitin-conjugating enzyme E2 6</fullName>
        <ecNumber evidence="2">2.3.2.23</ecNumber>
    </recommendedName>
    <alternativeName>
        <fullName evidence="12">E2 ubiquitin-conjugating enzyme 6</fullName>
    </alternativeName>
</protein>
<keyword evidence="7" id="KW-0256">Endoplasmic reticulum</keyword>
<evidence type="ECO:0000256" key="7">
    <source>
        <dbReference type="ARBA" id="ARBA00022824"/>
    </source>
</evidence>
<feature type="transmembrane region" description="Helical" evidence="13">
    <location>
        <begin position="165"/>
        <end position="181"/>
    </location>
</feature>
<dbReference type="SUPFAM" id="SSF54495">
    <property type="entry name" value="UBC-like"/>
    <property type="match status" value="1"/>
</dbReference>
<dbReference type="PROSITE" id="PS50127">
    <property type="entry name" value="UBC_2"/>
    <property type="match status" value="1"/>
</dbReference>
<dbReference type="SMART" id="SM00212">
    <property type="entry name" value="UBCc"/>
    <property type="match status" value="1"/>
</dbReference>
<dbReference type="AlphaFoldDB" id="A0A5C3QWM4"/>
<evidence type="ECO:0000256" key="4">
    <source>
        <dbReference type="ARBA" id="ARBA00022692"/>
    </source>
</evidence>
<evidence type="ECO:0000256" key="5">
    <source>
        <dbReference type="ARBA" id="ARBA00022741"/>
    </source>
</evidence>
<evidence type="ECO:0000313" key="16">
    <source>
        <dbReference type="Proteomes" id="UP000305067"/>
    </source>
</evidence>
<dbReference type="GO" id="GO:0061631">
    <property type="term" value="F:ubiquitin conjugating enzyme activity"/>
    <property type="evidence" value="ECO:0007669"/>
    <property type="project" value="UniProtKB-EC"/>
</dbReference>
<keyword evidence="5" id="KW-0547">Nucleotide-binding</keyword>
<sequence length="310" mass="34798">MATKAAQKRLNKEYVAMQKDPPPFVWANPEEKNILNWHFIIRGPPDSPFAGGEYHGVLLFPSEYPFKPPGIKMFTPSGRFHPDKKICFSMSDFHPASWNPAWSVATILTGLLSFMLSDEMTTGSVTSSDAHKRVFAARSHVWNIGQKRFAEVFPDVSRVSLCDRVFWNGFGVGLGVFWWWGCIGFVALSFCLVVFIPALFCVLFIPLRSVLRLFLSYLRPCQREKGTGRRSIILVAFTCVVESLFSLVESCRIMLLRKDRRDVGFAMVAFGFGLGSGLRVGLGFCGLEVHGDTMRKEGWVVKGSCGFRLS</sequence>
<keyword evidence="3" id="KW-0808">Transferase</keyword>
<evidence type="ECO:0000256" key="2">
    <source>
        <dbReference type="ARBA" id="ARBA00012486"/>
    </source>
</evidence>
<proteinExistence type="predicted"/>
<feature type="transmembrane region" description="Helical" evidence="13">
    <location>
        <begin position="187"/>
        <end position="211"/>
    </location>
</feature>
<dbReference type="STRING" id="1884261.A0A5C3QWM4"/>
<evidence type="ECO:0000256" key="8">
    <source>
        <dbReference type="ARBA" id="ARBA00022840"/>
    </source>
</evidence>
<evidence type="ECO:0000256" key="12">
    <source>
        <dbReference type="ARBA" id="ARBA00042181"/>
    </source>
</evidence>
<evidence type="ECO:0000256" key="6">
    <source>
        <dbReference type="ARBA" id="ARBA00022786"/>
    </source>
</evidence>
<feature type="transmembrane region" description="Helical" evidence="13">
    <location>
        <begin position="267"/>
        <end position="287"/>
    </location>
</feature>
<keyword evidence="16" id="KW-1185">Reference proteome</keyword>
<dbReference type="GO" id="GO:0005789">
    <property type="term" value="C:endoplasmic reticulum membrane"/>
    <property type="evidence" value="ECO:0007669"/>
    <property type="project" value="UniProtKB-SubCell"/>
</dbReference>
<evidence type="ECO:0000256" key="1">
    <source>
        <dbReference type="ARBA" id="ARBA00004586"/>
    </source>
</evidence>
<evidence type="ECO:0000256" key="10">
    <source>
        <dbReference type="ARBA" id="ARBA00023136"/>
    </source>
</evidence>